<protein>
    <submittedName>
        <fullName evidence="1">Uncharacterized protein</fullName>
    </submittedName>
</protein>
<gene>
    <name evidence="1" type="primary">Acey_s0164.g3519</name>
    <name evidence="1" type="ORF">Y032_0164g3519</name>
</gene>
<accession>A0A016SXF6</accession>
<dbReference type="AlphaFoldDB" id="A0A016SXF6"/>
<dbReference type="EMBL" id="JARK01001500">
    <property type="protein sequence ID" value="EYB95019.1"/>
    <property type="molecule type" value="Genomic_DNA"/>
</dbReference>
<organism evidence="1 2">
    <name type="scientific">Ancylostoma ceylanicum</name>
    <dbReference type="NCBI Taxonomy" id="53326"/>
    <lineage>
        <taxon>Eukaryota</taxon>
        <taxon>Metazoa</taxon>
        <taxon>Ecdysozoa</taxon>
        <taxon>Nematoda</taxon>
        <taxon>Chromadorea</taxon>
        <taxon>Rhabditida</taxon>
        <taxon>Rhabditina</taxon>
        <taxon>Rhabditomorpha</taxon>
        <taxon>Strongyloidea</taxon>
        <taxon>Ancylostomatidae</taxon>
        <taxon>Ancylostomatinae</taxon>
        <taxon>Ancylostoma</taxon>
    </lineage>
</organism>
<dbReference type="Proteomes" id="UP000024635">
    <property type="component" value="Unassembled WGS sequence"/>
</dbReference>
<proteinExistence type="predicted"/>
<name>A0A016SXF6_9BILA</name>
<evidence type="ECO:0000313" key="1">
    <source>
        <dbReference type="EMBL" id="EYB95019.1"/>
    </source>
</evidence>
<evidence type="ECO:0000313" key="2">
    <source>
        <dbReference type="Proteomes" id="UP000024635"/>
    </source>
</evidence>
<sequence>MQCYQPMQEGILNKMVAQCWSKSFTVGDTCLYLEGGLEVHYSVISGVVGETSMMEKLKKWIQFDYPPAEIGSLPYLTYSPDRYRTDEHKVKRWNPSLRGRVSYKNTLAQNDLAAFLGSEELGFIPSGTKIQRENGEDVLIQMSTEAAEMVQFLPSYDNSKSKCQNPTSILQQPNTKNSAKIIRMTKVIIYIWKRWHLALQFFEKFSAWCPTG</sequence>
<comment type="caution">
    <text evidence="1">The sequence shown here is derived from an EMBL/GenBank/DDBJ whole genome shotgun (WGS) entry which is preliminary data.</text>
</comment>
<keyword evidence="2" id="KW-1185">Reference proteome</keyword>
<reference evidence="2" key="1">
    <citation type="journal article" date="2015" name="Nat. Genet.">
        <title>The genome and transcriptome of the zoonotic hookworm Ancylostoma ceylanicum identify infection-specific gene families.</title>
        <authorList>
            <person name="Schwarz E.M."/>
            <person name="Hu Y."/>
            <person name="Antoshechkin I."/>
            <person name="Miller M.M."/>
            <person name="Sternberg P.W."/>
            <person name="Aroian R.V."/>
        </authorList>
    </citation>
    <scope>NUCLEOTIDE SEQUENCE</scope>
    <source>
        <strain evidence="2">HY135</strain>
    </source>
</reference>